<dbReference type="RefSeq" id="WP_103593403.1">
    <property type="nucleotide sequence ID" value="NZ_JAAKZA010000010.1"/>
</dbReference>
<evidence type="ECO:0000313" key="1">
    <source>
        <dbReference type="EMBL" id="ORI06415.1"/>
    </source>
</evidence>
<dbReference type="EMBL" id="LVWL01000023">
    <property type="protein sequence ID" value="ORI06415.1"/>
    <property type="molecule type" value="Genomic_DNA"/>
</dbReference>
<accession>A0A1X0U0V6</accession>
<comment type="caution">
    <text evidence="1">The sequence shown here is derived from an EMBL/GenBank/DDBJ whole genome shotgun (WGS) entry which is preliminary data.</text>
</comment>
<reference evidence="1 2" key="1">
    <citation type="journal article" date="2017" name="Gene Rep">
        <title>The ribosomal RNA operon (rrn) of Campylobacter concisus supports molecular typing to genomospecies level.</title>
        <authorList>
            <person name="Huq M."/>
            <person name="Van T.T.H."/>
            <person name="Gurtler V."/>
            <person name="Elshagmani E."/>
            <person name="Allemailem K.S."/>
            <person name="Smooker P.M."/>
            <person name="Istivan T.S."/>
        </authorList>
    </citation>
    <scope>NUCLEOTIDE SEQUENCE [LARGE SCALE GENOMIC DNA]</scope>
    <source>
        <strain evidence="1 2">RCH 26</strain>
    </source>
</reference>
<evidence type="ECO:0000313" key="2">
    <source>
        <dbReference type="Proteomes" id="UP000192671"/>
    </source>
</evidence>
<name>A0A1X0U0V6_9BACT</name>
<organism evidence="1 2">
    <name type="scientific">Campylobacter concisus</name>
    <dbReference type="NCBI Taxonomy" id="199"/>
    <lineage>
        <taxon>Bacteria</taxon>
        <taxon>Pseudomonadati</taxon>
        <taxon>Campylobacterota</taxon>
        <taxon>Epsilonproteobacteria</taxon>
        <taxon>Campylobacterales</taxon>
        <taxon>Campylobacteraceae</taxon>
        <taxon>Campylobacter</taxon>
    </lineage>
</organism>
<protein>
    <submittedName>
        <fullName evidence="1">Uncharacterized protein</fullName>
    </submittedName>
</protein>
<dbReference type="Proteomes" id="UP000192671">
    <property type="component" value="Unassembled WGS sequence"/>
</dbReference>
<dbReference type="AlphaFoldDB" id="A0A1X0U0V6"/>
<sequence>MKVIFEELNNKFDLVNEIPPLLNQVSTLMLALNVSEQDELINEKSRLSASFLLSNILDDVAEAIIKYYEQGAKDES</sequence>
<gene>
    <name evidence="1" type="ORF">A3835_08615</name>
</gene>
<proteinExistence type="predicted"/>